<sequence>MVIDAHARIGESFDRRHGKLEEYIGLMEQNRIDRALLCPQKPLSYRVEDGNDTVERAMSDYAHLFWGAARLDPWKGDQAIRELELRLKTPGFVAAYLNPWEDSFRCNDEAVLPMYAALEQKNVPLVLEAGYPWVSHISQIGELALLYPRLRILATNAGQLDLSGLTFGNVGYLLGRCPNLFIGTASCSGSAWLKDMAENVSPGRVVFETGYPRCEPWTEKRRIELLPVFPEIKKEIFSSDLLRFLFGA</sequence>
<dbReference type="Proteomes" id="UP000192790">
    <property type="component" value="Unassembled WGS sequence"/>
</dbReference>
<reference evidence="2 3" key="1">
    <citation type="submission" date="2017-04" db="EMBL/GenBank/DDBJ databases">
        <authorList>
            <person name="Afonso C.L."/>
            <person name="Miller P.J."/>
            <person name="Scott M.A."/>
            <person name="Spackman E."/>
            <person name="Goraichik I."/>
            <person name="Dimitrov K.M."/>
            <person name="Suarez D.L."/>
            <person name="Swayne D.E."/>
        </authorList>
    </citation>
    <scope>NUCLEOTIDE SEQUENCE [LARGE SCALE GENOMIC DNA]</scope>
    <source>
        <strain evidence="2 3">DSM 12816</strain>
    </source>
</reference>
<proteinExistence type="predicted"/>
<gene>
    <name evidence="2" type="ORF">SAMN02745168_0232</name>
</gene>
<dbReference type="Pfam" id="PF04909">
    <property type="entry name" value="Amidohydro_2"/>
    <property type="match status" value="1"/>
</dbReference>
<keyword evidence="3" id="KW-1185">Reference proteome</keyword>
<dbReference type="EMBL" id="FWXW01000013">
    <property type="protein sequence ID" value="SMC88848.1"/>
    <property type="molecule type" value="Genomic_DNA"/>
</dbReference>
<dbReference type="RefSeq" id="WP_084235652.1">
    <property type="nucleotide sequence ID" value="NZ_FWXW01000013.1"/>
</dbReference>
<dbReference type="STRING" id="1122930.SAMN02745168_0232"/>
<dbReference type="Gene3D" id="3.20.20.140">
    <property type="entry name" value="Metal-dependent hydrolases"/>
    <property type="match status" value="1"/>
</dbReference>
<dbReference type="InterPro" id="IPR006680">
    <property type="entry name" value="Amidohydro-rel"/>
</dbReference>
<evidence type="ECO:0000313" key="3">
    <source>
        <dbReference type="Proteomes" id="UP000192790"/>
    </source>
</evidence>
<evidence type="ECO:0000313" key="2">
    <source>
        <dbReference type="EMBL" id="SMC88848.1"/>
    </source>
</evidence>
<keyword evidence="2" id="KW-0378">Hydrolase</keyword>
<name>A0A1W2CVW3_9FIRM</name>
<dbReference type="GO" id="GO:0016787">
    <property type="term" value="F:hydrolase activity"/>
    <property type="evidence" value="ECO:0007669"/>
    <property type="project" value="UniProtKB-KW"/>
</dbReference>
<dbReference type="InterPro" id="IPR032466">
    <property type="entry name" value="Metal_Hydrolase"/>
</dbReference>
<protein>
    <submittedName>
        <fullName evidence="2">Predicted metal-dependent hydrolase, TIM-barrel fold</fullName>
    </submittedName>
</protein>
<feature type="domain" description="Amidohydrolase-related" evidence="1">
    <location>
        <begin position="58"/>
        <end position="230"/>
    </location>
</feature>
<dbReference type="SUPFAM" id="SSF51556">
    <property type="entry name" value="Metallo-dependent hydrolases"/>
    <property type="match status" value="1"/>
</dbReference>
<organism evidence="2 3">
    <name type="scientific">Papillibacter cinnamivorans DSM 12816</name>
    <dbReference type="NCBI Taxonomy" id="1122930"/>
    <lineage>
        <taxon>Bacteria</taxon>
        <taxon>Bacillati</taxon>
        <taxon>Bacillota</taxon>
        <taxon>Clostridia</taxon>
        <taxon>Eubacteriales</taxon>
        <taxon>Oscillospiraceae</taxon>
        <taxon>Papillibacter</taxon>
    </lineage>
</organism>
<dbReference type="AlphaFoldDB" id="A0A1W2CVW3"/>
<evidence type="ECO:0000259" key="1">
    <source>
        <dbReference type="Pfam" id="PF04909"/>
    </source>
</evidence>
<accession>A0A1W2CVW3</accession>
<dbReference type="OrthoDB" id="9771932at2"/>